<proteinExistence type="predicted"/>
<evidence type="ECO:0000313" key="1">
    <source>
        <dbReference type="EMBL" id="KAJ3519459.1"/>
    </source>
</evidence>
<sequence length="567" mass="62952">MGPSGSGKSTFLRMCAGRPLKAGLMSFFRPEGQILINGVPVSSRTRHVCAFVEQDDDYHLPALTVRETLRFAAIIKLPSTVSRKRKIARAEEVLKMLGLRDCADGMVGGELLKGISGGEKRRLSLACEMINDPAVLIVDEPTSGLDANTARNVMEALRDIARSGRTVIASLHQPRSDIYNMVDNFMILAKQGTVVYNGPREDLLPHFALAGYVCPPLYNPSDYCMDLVSVDVRGPKSLERTTARIRVLVDTWKNHQEKMDVIAAGDRPSDVKQEALELEERPEHTPIWIALPVILDRTLRNTWRQPDLFWTRWTQAPILAICFFVFFLRLPMGPAGAQDRIGIVAESTTSLAFVGFLNLAALYPMEKTIFFHDYKSAGSRYTTTTFVAAFSLFAIIPELISAIIFAIIMNVATGMQTNARIFFEFVICIWVELNFGESVGIAFASFFDTMGLSVSLVSSFLSFAGQSSSVFSASLAKFLEDIAWVFPMKYAARVMLINEMTGLQFDCSPASIQSGECTAATGQQVLDLFGYHEETWRLMIIAVAVTIGYRMAAWAILVVRMRYVYAP</sequence>
<name>A0ACC1RIH0_9APHY</name>
<comment type="caution">
    <text evidence="1">The sequence shown here is derived from an EMBL/GenBank/DDBJ whole genome shotgun (WGS) entry which is preliminary data.</text>
</comment>
<reference evidence="1" key="1">
    <citation type="submission" date="2022-07" db="EMBL/GenBank/DDBJ databases">
        <title>Genome Sequence of Phlebia brevispora.</title>
        <authorList>
            <person name="Buettner E."/>
        </authorList>
    </citation>
    <scope>NUCLEOTIDE SEQUENCE</scope>
    <source>
        <strain evidence="1">MPL23</strain>
    </source>
</reference>
<gene>
    <name evidence="1" type="ORF">NM688_g9298</name>
</gene>
<organism evidence="1 2">
    <name type="scientific">Phlebia brevispora</name>
    <dbReference type="NCBI Taxonomy" id="194682"/>
    <lineage>
        <taxon>Eukaryota</taxon>
        <taxon>Fungi</taxon>
        <taxon>Dikarya</taxon>
        <taxon>Basidiomycota</taxon>
        <taxon>Agaricomycotina</taxon>
        <taxon>Agaricomycetes</taxon>
        <taxon>Polyporales</taxon>
        <taxon>Meruliaceae</taxon>
        <taxon>Phlebia</taxon>
    </lineage>
</organism>
<dbReference type="Proteomes" id="UP001148662">
    <property type="component" value="Unassembled WGS sequence"/>
</dbReference>
<accession>A0ACC1RIH0</accession>
<dbReference type="EMBL" id="JANHOG010002840">
    <property type="protein sequence ID" value="KAJ3519459.1"/>
    <property type="molecule type" value="Genomic_DNA"/>
</dbReference>
<protein>
    <submittedName>
        <fullName evidence="1">Uncharacterized protein</fullName>
    </submittedName>
</protein>
<evidence type="ECO:0000313" key="2">
    <source>
        <dbReference type="Proteomes" id="UP001148662"/>
    </source>
</evidence>
<keyword evidence="2" id="KW-1185">Reference proteome</keyword>